<dbReference type="Gene3D" id="3.30.70.260">
    <property type="match status" value="1"/>
</dbReference>
<dbReference type="NCBIfam" id="NF001924">
    <property type="entry name" value="PRK00702.1"/>
    <property type="match status" value="1"/>
</dbReference>
<dbReference type="GO" id="GO:0009052">
    <property type="term" value="P:pentose-phosphate shunt, non-oxidative branch"/>
    <property type="evidence" value="ECO:0007669"/>
    <property type="project" value="UniProtKB-UniRule"/>
</dbReference>
<evidence type="ECO:0000256" key="3">
    <source>
        <dbReference type="HAMAP-Rule" id="MF_00170"/>
    </source>
</evidence>
<feature type="binding site" evidence="3">
    <location>
        <begin position="115"/>
        <end position="118"/>
    </location>
    <ligand>
        <name>substrate</name>
    </ligand>
</feature>
<reference evidence="5" key="1">
    <citation type="submission" date="2014-07" db="EMBL/GenBank/DDBJ databases">
        <authorList>
            <person name="Santos-Garcia D."/>
        </authorList>
    </citation>
    <scope>NUCLEOTIDE SEQUENCE [LARGE SCALE GENOMIC DNA]</scope>
</reference>
<dbReference type="Pfam" id="PF06026">
    <property type="entry name" value="Rib_5-P_isom_A"/>
    <property type="match status" value="1"/>
</dbReference>
<dbReference type="GO" id="GO:0004751">
    <property type="term" value="F:ribose-5-phosphate isomerase activity"/>
    <property type="evidence" value="ECO:0007669"/>
    <property type="project" value="UniProtKB-UniRule"/>
</dbReference>
<dbReference type="KEGG" id="eme:CEM_250"/>
<proteinExistence type="inferred from homology"/>
<dbReference type="AlphaFoldDB" id="A0A078KIC9"/>
<dbReference type="PATRIC" id="fig|1495769.3.peg.231"/>
<accession>A0A078KIC9</accession>
<feature type="active site" description="Proton acceptor" evidence="3">
    <location>
        <position position="124"/>
    </location>
</feature>
<dbReference type="PANTHER" id="PTHR11934:SF0">
    <property type="entry name" value="RIBOSE-5-PHOSPHATE ISOMERASE"/>
    <property type="match status" value="1"/>
</dbReference>
<comment type="catalytic activity">
    <reaction evidence="1 3">
        <text>aldehydo-D-ribose 5-phosphate = D-ribulose 5-phosphate</text>
        <dbReference type="Rhea" id="RHEA:14657"/>
        <dbReference type="ChEBI" id="CHEBI:58121"/>
        <dbReference type="ChEBI" id="CHEBI:58273"/>
        <dbReference type="EC" id="5.3.1.6"/>
    </reaction>
</comment>
<dbReference type="NCBIfam" id="TIGR00021">
    <property type="entry name" value="rpiA"/>
    <property type="match status" value="1"/>
</dbReference>
<feature type="binding site" evidence="3">
    <location>
        <begin position="102"/>
        <end position="105"/>
    </location>
    <ligand>
        <name>substrate</name>
    </ligand>
</feature>
<dbReference type="GO" id="GO:0006014">
    <property type="term" value="P:D-ribose metabolic process"/>
    <property type="evidence" value="ECO:0007669"/>
    <property type="project" value="TreeGrafter"/>
</dbReference>
<evidence type="ECO:0000256" key="2">
    <source>
        <dbReference type="ARBA" id="ARBA00023235"/>
    </source>
</evidence>
<dbReference type="SUPFAM" id="SSF75445">
    <property type="entry name" value="D-ribose-5-phosphate isomerase (RpiA), lid domain"/>
    <property type="match status" value="1"/>
</dbReference>
<organism evidence="4 5">
    <name type="scientific">Candidatus Johnevansia muelleri</name>
    <dbReference type="NCBI Taxonomy" id="1495769"/>
    <lineage>
        <taxon>Bacteria</taxon>
        <taxon>Pseudomonadati</taxon>
        <taxon>Pseudomonadota</taxon>
        <taxon>Gammaproteobacteria</taxon>
        <taxon>Candidatus Johnevansiales</taxon>
        <taxon>Candidatus Johnevansiaceae</taxon>
        <taxon>Candidatus Johnevansia</taxon>
    </lineage>
</organism>
<dbReference type="SUPFAM" id="SSF100950">
    <property type="entry name" value="NagB/RpiA/CoA transferase-like"/>
    <property type="match status" value="1"/>
</dbReference>
<feature type="binding site" evidence="3">
    <location>
        <begin position="49"/>
        <end position="52"/>
    </location>
    <ligand>
        <name>substrate</name>
    </ligand>
</feature>
<comment type="pathway">
    <text evidence="3">Carbohydrate degradation; pentose phosphate pathway; D-ribose 5-phosphate from D-ribulose 5-phosphate (non-oxidative stage): step 1/1.</text>
</comment>
<evidence type="ECO:0000313" key="4">
    <source>
        <dbReference type="EMBL" id="CDZ16509.1"/>
    </source>
</evidence>
<dbReference type="UniPathway" id="UPA00115">
    <property type="reaction ID" value="UER00412"/>
</dbReference>
<comment type="similarity">
    <text evidence="3">Belongs to the ribose 5-phosphate isomerase family.</text>
</comment>
<comment type="subunit">
    <text evidence="3">Homodimer.</text>
</comment>
<evidence type="ECO:0000256" key="1">
    <source>
        <dbReference type="ARBA" id="ARBA00001713"/>
    </source>
</evidence>
<dbReference type="GO" id="GO:0005829">
    <property type="term" value="C:cytosol"/>
    <property type="evidence" value="ECO:0007669"/>
    <property type="project" value="TreeGrafter"/>
</dbReference>
<keyword evidence="2 3" id="KW-0413">Isomerase</keyword>
<dbReference type="PANTHER" id="PTHR11934">
    <property type="entry name" value="RIBOSE-5-PHOSPHATE ISOMERASE"/>
    <property type="match status" value="1"/>
</dbReference>
<dbReference type="InterPro" id="IPR004788">
    <property type="entry name" value="Ribose5P_isomerase_type_A"/>
</dbReference>
<dbReference type="HAMAP" id="MF_00170">
    <property type="entry name" value="Rib_5P_isom_A"/>
    <property type="match status" value="1"/>
</dbReference>
<dbReference type="Proteomes" id="UP000032420">
    <property type="component" value="Chromosome I"/>
</dbReference>
<dbReference type="Gene3D" id="3.40.50.1360">
    <property type="match status" value="1"/>
</dbReference>
<protein>
    <recommendedName>
        <fullName evidence="3">Ribose-5-phosphate isomerase A</fullName>
        <ecNumber evidence="3">5.3.1.6</ecNumber>
    </recommendedName>
    <alternativeName>
        <fullName evidence="3">Phosphoriboisomerase A</fullName>
        <shortName evidence="3">PRI</shortName>
    </alternativeName>
</protein>
<dbReference type="InterPro" id="IPR037171">
    <property type="entry name" value="NagB/RpiA_transferase-like"/>
</dbReference>
<name>A0A078KIC9_9GAMM</name>
<feature type="binding site" evidence="3">
    <location>
        <position position="142"/>
    </location>
    <ligand>
        <name>substrate</name>
    </ligand>
</feature>
<dbReference type="InterPro" id="IPR020672">
    <property type="entry name" value="Ribose5P_isomerase_typA_subgr"/>
</dbReference>
<evidence type="ECO:0000313" key="5">
    <source>
        <dbReference type="Proteomes" id="UP000032420"/>
    </source>
</evidence>
<dbReference type="CDD" id="cd01398">
    <property type="entry name" value="RPI_A"/>
    <property type="match status" value="1"/>
</dbReference>
<gene>
    <name evidence="3 4" type="primary">rpiA</name>
    <name evidence="4" type="ORF">CEM_250</name>
</gene>
<dbReference type="STRING" id="1495769.CEM_250"/>
<sequence length="241" mass="27257">MIFKIHKSYIKRYFKILNNMNNLKFAAANAAIEEIRSYLQKETIIGIGTGTTINFFIDLLKKLKGKFLGAVASSQSSAIRLKKYGILLFELNDIKYLPFYIDSADEIDINLSMIKGGGAALTREKIIAKYANRFICIADETKLVKNLGKFPIPIEFIPIAKNYIINKMYLIGANPIYRKGLLTDNGNHIIDLYNLINYINPVYIEKLLNNISGIVSNGIFAQRSADLLLLSKFNGVDYINR</sequence>
<dbReference type="FunFam" id="3.40.50.1360:FF:000001">
    <property type="entry name" value="Ribose-5-phosphate isomerase A"/>
    <property type="match status" value="1"/>
</dbReference>
<dbReference type="EC" id="5.3.1.6" evidence="3"/>
<dbReference type="EMBL" id="LM655252">
    <property type="protein sequence ID" value="CDZ16509.1"/>
    <property type="molecule type" value="Genomic_DNA"/>
</dbReference>
<comment type="function">
    <text evidence="3">Catalyzes the reversible conversion of ribose-5-phosphate to ribulose 5-phosphate.</text>
</comment>
<keyword evidence="5" id="KW-1185">Reference proteome</keyword>
<dbReference type="HOGENOM" id="CLU_056590_1_1_6"/>